<dbReference type="Gene3D" id="3.30.450.150">
    <property type="entry name" value="Haem-degrading domain"/>
    <property type="match status" value="1"/>
</dbReference>
<dbReference type="SUPFAM" id="SSF143744">
    <property type="entry name" value="GlcG-like"/>
    <property type="match status" value="1"/>
</dbReference>
<evidence type="ECO:0000313" key="2">
    <source>
        <dbReference type="EMBL" id="BAU47505.1"/>
    </source>
</evidence>
<dbReference type="Proteomes" id="UP000218899">
    <property type="component" value="Chromosome"/>
</dbReference>
<dbReference type="Pfam" id="PF03928">
    <property type="entry name" value="HbpS-like"/>
    <property type="match status" value="1"/>
</dbReference>
<reference evidence="2 3" key="1">
    <citation type="submission" date="2015-08" db="EMBL/GenBank/DDBJ databases">
        <title>Complete genome sequence of Sulfurifustis variabilis.</title>
        <authorList>
            <person name="Miura A."/>
            <person name="Kojima H."/>
            <person name="Fukui M."/>
        </authorList>
    </citation>
    <scope>NUCLEOTIDE SEQUENCE [LARGE SCALE GENOMIC DNA]</scope>
    <source>
        <strain evidence="3">skN76</strain>
    </source>
</reference>
<dbReference type="KEGG" id="sva:SVA_0926"/>
<dbReference type="InterPro" id="IPR052517">
    <property type="entry name" value="GlcG_carb_metab_protein"/>
</dbReference>
<dbReference type="PANTHER" id="PTHR34309">
    <property type="entry name" value="SLR1406 PROTEIN"/>
    <property type="match status" value="1"/>
</dbReference>
<proteinExistence type="predicted"/>
<dbReference type="AlphaFoldDB" id="A0A1B4V2F7"/>
<dbReference type="InterPro" id="IPR005624">
    <property type="entry name" value="PduO/GlcC-like"/>
</dbReference>
<evidence type="ECO:0000313" key="3">
    <source>
        <dbReference type="Proteomes" id="UP000218899"/>
    </source>
</evidence>
<dbReference type="EMBL" id="AP014936">
    <property type="protein sequence ID" value="BAU47505.1"/>
    <property type="molecule type" value="Genomic_DNA"/>
</dbReference>
<feature type="signal peptide" evidence="1">
    <location>
        <begin position="1"/>
        <end position="18"/>
    </location>
</feature>
<accession>A0A1B4V2F7</accession>
<gene>
    <name evidence="2" type="ORF">SVA_0926</name>
</gene>
<feature type="chain" id="PRO_5008571146" evidence="1">
    <location>
        <begin position="19"/>
        <end position="166"/>
    </location>
</feature>
<keyword evidence="3" id="KW-1185">Reference proteome</keyword>
<keyword evidence="1" id="KW-0732">Signal</keyword>
<dbReference type="InterPro" id="IPR038084">
    <property type="entry name" value="PduO/GlcC-like_sf"/>
</dbReference>
<sequence length="166" mass="16980">MTRFLAVVAAALTVPALAAEDEGPVTMPIHRLSMDIAVKLATATIDACRKEGLNVAVTVVDRGGHPQVVLRDTLGMDLTLTISRQKAYTAMSFNTPTSQLEGRWSGAYSVPKVDGVIIAAGGLPITGGGAILGGVGVSGAPSGEQDEKCARAGMDAIAFELETVGS</sequence>
<name>A0A1B4V2F7_9GAMM</name>
<organism evidence="2 3">
    <name type="scientific">Sulfurifustis variabilis</name>
    <dbReference type="NCBI Taxonomy" id="1675686"/>
    <lineage>
        <taxon>Bacteria</taxon>
        <taxon>Pseudomonadati</taxon>
        <taxon>Pseudomonadota</taxon>
        <taxon>Gammaproteobacteria</taxon>
        <taxon>Acidiferrobacterales</taxon>
        <taxon>Acidiferrobacteraceae</taxon>
        <taxon>Sulfurifustis</taxon>
    </lineage>
</organism>
<dbReference type="PANTHER" id="PTHR34309:SF10">
    <property type="entry name" value="SLR1406 PROTEIN"/>
    <property type="match status" value="1"/>
</dbReference>
<evidence type="ECO:0000256" key="1">
    <source>
        <dbReference type="SAM" id="SignalP"/>
    </source>
</evidence>
<protein>
    <submittedName>
        <fullName evidence="2">Adenosylcobalamin biosynthesis, GlcG-related protein</fullName>
    </submittedName>
</protein>